<dbReference type="GO" id="GO:0005730">
    <property type="term" value="C:nucleolus"/>
    <property type="evidence" value="ECO:0007669"/>
    <property type="project" value="UniProtKB-SubCell"/>
</dbReference>
<dbReference type="OrthoDB" id="444945at2759"/>
<sequence>MGKPNYDSNTFNKKKNSSNPDREKPAAGSRMRDKATIKRLKMYKGGKPVRDKKGKIIIAAEYQSKVKSGEVARVEPNRKWFGNTKVITQNALQTFQDEMGKAMSNPYKVVMKASKLPLSLLNDRQKTARVHLLDTESFENTFGPKSHRKRANIAAGDLSGLAALAEQNTDAYDKTKDGDLLENSEIVEKDEVRDPKFSKGQSKRIWNELYKVIDSSDVVIQVLDARDPNGTRSKHIEDFMKNEKKHKHLIFILNKCDLVPTWVTRKWVALLSSEVPTLAFHASVTNPFGKGALIQLLRQFGKLHQGKKNISVGFIGYPNVGKSSIINTLKKKKVCKAAPIPGETKVWQYVTLMRKIYLIDCPGVVYPSGDTETEIVLKGVVRVENLKVPSEHITEVLNRVKEEYIRNTYKIQHWEDAEDFMEQFCKKSGRLLKGGEPDIETGARMILHDFQRGRLPYFVPPPKSEEESKTDEKDTKDTETSSEIPHVAKQNFQSLNVVPEFQGDDLQTDIKEDDEPCEVDGEVESDISDSENEDDLIEQDINADTKSPSEKSLEARNDTCTKGDDNELIDSSLLDVLSSEEKQFLKIKETESKGDSSFRVTDTTDALCVEALSDDPDEGTSYKETYTKQKKRKKRVSFEMLQDDDSKSKKTKKEPRMTTNKKKIGSKFYQETNVKNKNKSKKKKGPKN</sequence>
<dbReference type="InterPro" id="IPR006073">
    <property type="entry name" value="GTP-bd"/>
</dbReference>
<keyword evidence="3 7" id="KW-0342">GTP-binding</keyword>
<dbReference type="EnsemblMetazoa" id="CLYHEMT012930.2">
    <property type="protein sequence ID" value="CLYHEMP012930.2"/>
    <property type="gene ID" value="CLYHEMG012930"/>
</dbReference>
<feature type="domain" description="CP-type G" evidence="9">
    <location>
        <begin position="206"/>
        <end position="367"/>
    </location>
</feature>
<dbReference type="RefSeq" id="XP_066934519.1">
    <property type="nucleotide sequence ID" value="XM_067078418.1"/>
</dbReference>
<dbReference type="InterPro" id="IPR012971">
    <property type="entry name" value="NOG2_N_dom"/>
</dbReference>
<comment type="similarity">
    <text evidence="7">Belongs to the TRAFAC class YlqF/YawG GTPase family. NOG2 subfamily.</text>
</comment>
<dbReference type="FunFam" id="1.10.1580.10:FF:000001">
    <property type="entry name" value="Nucleolar GTP-binding protein 2"/>
    <property type="match status" value="1"/>
</dbReference>
<organism evidence="10 11">
    <name type="scientific">Clytia hemisphaerica</name>
    <dbReference type="NCBI Taxonomy" id="252671"/>
    <lineage>
        <taxon>Eukaryota</taxon>
        <taxon>Metazoa</taxon>
        <taxon>Cnidaria</taxon>
        <taxon>Hydrozoa</taxon>
        <taxon>Hydroidolina</taxon>
        <taxon>Leptothecata</taxon>
        <taxon>Obeliida</taxon>
        <taxon>Clytiidae</taxon>
        <taxon>Clytia</taxon>
    </lineage>
</organism>
<protein>
    <recommendedName>
        <fullName evidence="7">Nucleolar GTP-binding protein 2</fullName>
    </recommendedName>
</protein>
<feature type="compositionally biased region" description="Basic and acidic residues" evidence="8">
    <location>
        <begin position="463"/>
        <end position="479"/>
    </location>
</feature>
<evidence type="ECO:0000256" key="3">
    <source>
        <dbReference type="ARBA" id="ARBA00023134"/>
    </source>
</evidence>
<evidence type="ECO:0000256" key="1">
    <source>
        <dbReference type="ARBA" id="ARBA00004604"/>
    </source>
</evidence>
<evidence type="ECO:0000259" key="9">
    <source>
        <dbReference type="PROSITE" id="PS51721"/>
    </source>
</evidence>
<proteinExistence type="inferred from homology"/>
<feature type="region of interest" description="Disordered" evidence="8">
    <location>
        <begin position="456"/>
        <end position="484"/>
    </location>
</feature>
<evidence type="ECO:0000256" key="2">
    <source>
        <dbReference type="ARBA" id="ARBA00022741"/>
    </source>
</evidence>
<dbReference type="GeneID" id="136822176"/>
<feature type="compositionally biased region" description="Basic and acidic residues" evidence="8">
    <location>
        <begin position="547"/>
        <end position="565"/>
    </location>
</feature>
<dbReference type="CDD" id="cd01858">
    <property type="entry name" value="NGP_1"/>
    <property type="match status" value="1"/>
</dbReference>
<keyword evidence="11" id="KW-1185">Reference proteome</keyword>
<dbReference type="Pfam" id="PF01926">
    <property type="entry name" value="MMR_HSR1"/>
    <property type="match status" value="1"/>
</dbReference>
<feature type="region of interest" description="Disordered" evidence="8">
    <location>
        <begin position="507"/>
        <end position="566"/>
    </location>
</feature>
<reference evidence="10" key="1">
    <citation type="submission" date="2021-01" db="UniProtKB">
        <authorList>
            <consortium name="EnsemblMetazoa"/>
        </authorList>
    </citation>
    <scope>IDENTIFICATION</scope>
</reference>
<evidence type="ECO:0000256" key="4">
    <source>
        <dbReference type="ARBA" id="ARBA00023242"/>
    </source>
</evidence>
<dbReference type="Gene3D" id="1.10.1580.10">
    <property type="match status" value="1"/>
</dbReference>
<comment type="subcellular location">
    <subcellularLocation>
        <location evidence="1 7">Nucleus</location>
        <location evidence="1 7">Nucleolus</location>
    </subcellularLocation>
</comment>
<accession>A0A7M5WTL1</accession>
<evidence type="ECO:0000256" key="8">
    <source>
        <dbReference type="SAM" id="MobiDB-lite"/>
    </source>
</evidence>
<feature type="compositionally biased region" description="Basic and acidic residues" evidence="8">
    <location>
        <begin position="20"/>
        <end position="35"/>
    </location>
</feature>
<evidence type="ECO:0000313" key="10">
    <source>
        <dbReference type="EnsemblMetazoa" id="CLYHEMP012930.2"/>
    </source>
</evidence>
<dbReference type="InterPro" id="IPR030378">
    <property type="entry name" value="G_CP_dom"/>
</dbReference>
<dbReference type="SUPFAM" id="SSF52540">
    <property type="entry name" value="P-loop containing nucleoside triphosphate hydrolases"/>
    <property type="match status" value="1"/>
</dbReference>
<dbReference type="GO" id="GO:0005525">
    <property type="term" value="F:GTP binding"/>
    <property type="evidence" value="ECO:0007669"/>
    <property type="project" value="UniProtKB-KW"/>
</dbReference>
<keyword evidence="2 7" id="KW-0547">Nucleotide-binding</keyword>
<evidence type="ECO:0000313" key="11">
    <source>
        <dbReference type="Proteomes" id="UP000594262"/>
    </source>
</evidence>
<evidence type="ECO:0000256" key="5">
    <source>
        <dbReference type="ARBA" id="ARBA00054763"/>
    </source>
</evidence>
<dbReference type="InterPro" id="IPR050755">
    <property type="entry name" value="TRAFAC_YlqF/YawG_RiboMat"/>
</dbReference>
<comment type="subunit">
    <text evidence="6">Interacts with LYAR and RPL23A. Interacts with the nuclear importin-beta receptor and, at a lower extent, with importin-alpha.</text>
</comment>
<dbReference type="AlphaFoldDB" id="A0A7M5WTL1"/>
<feature type="region of interest" description="Disordered" evidence="8">
    <location>
        <begin position="611"/>
        <end position="688"/>
    </location>
</feature>
<dbReference type="PANTHER" id="PTHR11089:SF9">
    <property type="entry name" value="NUCLEOLAR GTP-BINDING PROTEIN 2"/>
    <property type="match status" value="1"/>
</dbReference>
<dbReference type="Gene3D" id="3.40.50.300">
    <property type="entry name" value="P-loop containing nucleotide triphosphate hydrolases"/>
    <property type="match status" value="1"/>
</dbReference>
<comment type="function">
    <text evidence="5">GTPase that associates with pre-60S ribosomal subunits in the nucleolus and is required for their nuclear export and maturation. May promote cell proliferation possibly by increasing p53/TP53 protein levels, and consequently those of its downstream product CDKN1A/p21, and decreasing RPL23A protein levels.</text>
</comment>
<dbReference type="PRINTS" id="PR00326">
    <property type="entry name" value="GTP1OBG"/>
</dbReference>
<feature type="region of interest" description="Disordered" evidence="8">
    <location>
        <begin position="1"/>
        <end position="35"/>
    </location>
</feature>
<dbReference type="InterPro" id="IPR023179">
    <property type="entry name" value="GTP-bd_ortho_bundle_sf"/>
</dbReference>
<dbReference type="Proteomes" id="UP000594262">
    <property type="component" value="Unplaced"/>
</dbReference>
<keyword evidence="4 7" id="KW-0539">Nucleus</keyword>
<evidence type="ECO:0000256" key="6">
    <source>
        <dbReference type="ARBA" id="ARBA00065814"/>
    </source>
</evidence>
<feature type="compositionally biased region" description="Basic residues" evidence="8">
    <location>
        <begin position="649"/>
        <end position="665"/>
    </location>
</feature>
<dbReference type="PANTHER" id="PTHR11089">
    <property type="entry name" value="GTP-BINDING PROTEIN-RELATED"/>
    <property type="match status" value="1"/>
</dbReference>
<dbReference type="InterPro" id="IPR027417">
    <property type="entry name" value="P-loop_NTPase"/>
</dbReference>
<dbReference type="InterPro" id="IPR024929">
    <property type="entry name" value="GNL2_CP_dom"/>
</dbReference>
<dbReference type="FunFam" id="3.40.50.300:FF:000559">
    <property type="entry name" value="Nuclear/nucleolar GTPase 2"/>
    <property type="match status" value="1"/>
</dbReference>
<dbReference type="Pfam" id="PF08153">
    <property type="entry name" value="NGP1NT"/>
    <property type="match status" value="1"/>
</dbReference>
<feature type="compositionally biased region" description="Basic residues" evidence="8">
    <location>
        <begin position="676"/>
        <end position="688"/>
    </location>
</feature>
<evidence type="ECO:0000256" key="7">
    <source>
        <dbReference type="RuleBase" id="RU364023"/>
    </source>
</evidence>
<name>A0A7M5WTL1_9CNID</name>
<dbReference type="PROSITE" id="PS51721">
    <property type="entry name" value="G_CP"/>
    <property type="match status" value="1"/>
</dbReference>
<feature type="compositionally biased region" description="Acidic residues" evidence="8">
    <location>
        <begin position="507"/>
        <end position="538"/>
    </location>
</feature>